<dbReference type="AlphaFoldDB" id="A0A2M7G5V3"/>
<keyword evidence="1" id="KW-0949">S-adenosyl-L-methionine</keyword>
<feature type="domain" description="S-adenosyl-l-methionine hydroxide adenosyltransferase C-terminal" evidence="4">
    <location>
        <begin position="179"/>
        <end position="270"/>
    </location>
</feature>
<evidence type="ECO:0000313" key="6">
    <source>
        <dbReference type="Proteomes" id="UP000231019"/>
    </source>
</evidence>
<dbReference type="InterPro" id="IPR023228">
    <property type="entry name" value="SAM_OH_AdoTrfase_N_sf"/>
</dbReference>
<dbReference type="SUPFAM" id="SSF102522">
    <property type="entry name" value="Bacterial fluorinating enzyme, N-terminal domain"/>
    <property type="match status" value="1"/>
</dbReference>
<evidence type="ECO:0000259" key="3">
    <source>
        <dbReference type="Pfam" id="PF01887"/>
    </source>
</evidence>
<dbReference type="InterPro" id="IPR002747">
    <property type="entry name" value="SAM_OH_AdoTrfase"/>
</dbReference>
<dbReference type="InterPro" id="IPR046470">
    <property type="entry name" value="SAM_HAT_C"/>
</dbReference>
<comment type="caution">
    <text evidence="5">The sequence shown here is derived from an EMBL/GenBank/DDBJ whole genome shotgun (WGS) entry which is preliminary data.</text>
</comment>
<dbReference type="InterPro" id="IPR046469">
    <property type="entry name" value="SAM_HAT_N"/>
</dbReference>
<dbReference type="Pfam" id="PF20257">
    <property type="entry name" value="SAM_HAT_C"/>
    <property type="match status" value="1"/>
</dbReference>
<dbReference type="PIRSF" id="PIRSF006779">
    <property type="entry name" value="UCP006779"/>
    <property type="match status" value="1"/>
</dbReference>
<sequence length="274" mass="30107">MSILKMKANRIAVLTDFGTQDAYVGLMKIVIDRIKPGAPVLDLTHEIPRGDIHWGAFTLMTSLRYFPEGTVVLAVIDPGVGSKRKGLCIQAGPFWLVGPDNGLFSYVLRDYPAQAIYSLENPGYFLERVSPTFHGRDIFAPVSAHLLNGVSPSDLGPALTEIVKLEWPEVKTQAHQMQGEVLFHDHFGNLITNISREDMEACRNLKIGPHENLNCSLQINGHVLTEISSTYSQSQAGQLLALWGSSDFLEIAVNQGNAKNFLKAGKGTQILLKP</sequence>
<dbReference type="PANTHER" id="PTHR35092:SF1">
    <property type="entry name" value="CHLORINASE MJ1651"/>
    <property type="match status" value="1"/>
</dbReference>
<protein>
    <recommendedName>
        <fullName evidence="7">SAM-dependent chlorinase/fluorinase</fullName>
    </recommendedName>
</protein>
<evidence type="ECO:0000256" key="2">
    <source>
        <dbReference type="ARBA" id="ARBA00024035"/>
    </source>
</evidence>
<dbReference type="Gene3D" id="3.40.50.10790">
    <property type="entry name" value="S-adenosyl-l-methionine hydroxide adenosyltransferase, N-terminal"/>
    <property type="match status" value="1"/>
</dbReference>
<dbReference type="InterPro" id="IPR023227">
    <property type="entry name" value="SAM_OH_AdoTrfase_C_sf"/>
</dbReference>
<evidence type="ECO:0000256" key="1">
    <source>
        <dbReference type="ARBA" id="ARBA00022691"/>
    </source>
</evidence>
<dbReference type="Proteomes" id="UP000231019">
    <property type="component" value="Unassembled WGS sequence"/>
</dbReference>
<evidence type="ECO:0000313" key="5">
    <source>
        <dbReference type="EMBL" id="PIW17367.1"/>
    </source>
</evidence>
<gene>
    <name evidence="5" type="ORF">COW36_09330</name>
</gene>
<feature type="domain" description="S-adenosyl-l-methionine hydroxide adenosyltransferase N-terminal" evidence="3">
    <location>
        <begin position="11"/>
        <end position="156"/>
    </location>
</feature>
<dbReference type="PANTHER" id="PTHR35092">
    <property type="entry name" value="CHLORINASE MJ1651"/>
    <property type="match status" value="1"/>
</dbReference>
<dbReference type="Pfam" id="PF01887">
    <property type="entry name" value="SAM_HAT_N"/>
    <property type="match status" value="1"/>
</dbReference>
<dbReference type="SUPFAM" id="SSF101852">
    <property type="entry name" value="Bacterial fluorinating enzyme, C-terminal domain"/>
    <property type="match status" value="1"/>
</dbReference>
<evidence type="ECO:0008006" key="7">
    <source>
        <dbReference type="Google" id="ProtNLM"/>
    </source>
</evidence>
<evidence type="ECO:0000259" key="4">
    <source>
        <dbReference type="Pfam" id="PF20257"/>
    </source>
</evidence>
<name>A0A2M7G5V3_9BACT</name>
<proteinExistence type="inferred from homology"/>
<organism evidence="5 6">
    <name type="scientific">bacterium (Candidatus Blackallbacteria) CG17_big_fil_post_rev_8_21_14_2_50_48_46</name>
    <dbReference type="NCBI Taxonomy" id="2014261"/>
    <lineage>
        <taxon>Bacteria</taxon>
        <taxon>Candidatus Blackallbacteria</taxon>
    </lineage>
</organism>
<dbReference type="EMBL" id="PFFQ01000024">
    <property type="protein sequence ID" value="PIW17367.1"/>
    <property type="molecule type" value="Genomic_DNA"/>
</dbReference>
<comment type="similarity">
    <text evidence="2">Belongs to the SAM hydrolase / SAM-dependent halogenase family.</text>
</comment>
<accession>A0A2M7G5V3</accession>
<dbReference type="Gene3D" id="2.40.30.90">
    <property type="entry name" value="Bacterial fluorinating enzyme like"/>
    <property type="match status" value="1"/>
</dbReference>
<reference evidence="5 6" key="1">
    <citation type="submission" date="2017-09" db="EMBL/GenBank/DDBJ databases">
        <title>Depth-based differentiation of microbial function through sediment-hosted aquifers and enrichment of novel symbionts in the deep terrestrial subsurface.</title>
        <authorList>
            <person name="Probst A.J."/>
            <person name="Ladd B."/>
            <person name="Jarett J.K."/>
            <person name="Geller-Mcgrath D.E."/>
            <person name="Sieber C.M."/>
            <person name="Emerson J.B."/>
            <person name="Anantharaman K."/>
            <person name="Thomas B.C."/>
            <person name="Malmstrom R."/>
            <person name="Stieglmeier M."/>
            <person name="Klingl A."/>
            <person name="Woyke T."/>
            <person name="Ryan C.M."/>
            <person name="Banfield J.F."/>
        </authorList>
    </citation>
    <scope>NUCLEOTIDE SEQUENCE [LARGE SCALE GENOMIC DNA]</scope>
    <source>
        <strain evidence="5">CG17_big_fil_post_rev_8_21_14_2_50_48_46</strain>
    </source>
</reference>